<organism evidence="4 5">
    <name type="scientific">Flavobacterium bernardetii</name>
    <dbReference type="NCBI Taxonomy" id="2813823"/>
    <lineage>
        <taxon>Bacteria</taxon>
        <taxon>Pseudomonadati</taxon>
        <taxon>Bacteroidota</taxon>
        <taxon>Flavobacteriia</taxon>
        <taxon>Flavobacteriales</taxon>
        <taxon>Flavobacteriaceae</taxon>
        <taxon>Flavobacterium</taxon>
    </lineage>
</organism>
<name>A0ABR7IU69_9FLAO</name>
<keyword evidence="2" id="KW-0472">Membrane</keyword>
<dbReference type="CDD" id="cd03801">
    <property type="entry name" value="GT4_PimA-like"/>
    <property type="match status" value="1"/>
</dbReference>
<gene>
    <name evidence="4" type="ORF">H8R27_00250</name>
</gene>
<dbReference type="SUPFAM" id="SSF53756">
    <property type="entry name" value="UDP-Glycosyltransferase/glycogen phosphorylase"/>
    <property type="match status" value="1"/>
</dbReference>
<dbReference type="PANTHER" id="PTHR46401">
    <property type="entry name" value="GLYCOSYLTRANSFERASE WBBK-RELATED"/>
    <property type="match status" value="1"/>
</dbReference>
<protein>
    <submittedName>
        <fullName evidence="4">Glycosyltransferase family 4 protein</fullName>
    </submittedName>
</protein>
<dbReference type="EMBL" id="JACRUN010000001">
    <property type="protein sequence ID" value="MBC5833302.1"/>
    <property type="molecule type" value="Genomic_DNA"/>
</dbReference>
<sequence>MKILIVTNIPTPYRIAFFNVLQAQLRKIGGNLKVLYCAKSEPDRHWKINLQEQQFDYEILNGFHKNIKGLHLHFNPSVIKKTAAFQPDYILYAGSWNMPTVVFSLLFNSFFNKKYKKLFWSEGHDGSMLHKSGIIPMIRKFIQNKFDGFAVPNERSKSYLFELLGLNKKPIVILPNTVDGDFFTKPDTWNEVHSNTIKSKFNIPFDSKIIIQVAQIEDRKGINEIVEFWKKLSNKENYHLVLVGEGALKNELIQKTQSDSTIHFLGNQSKEMVRELLFASDVFLLLTKNDPNPLTLIEASFAKLPILTTKFAGNCNEIVIGNNGVIMNGINFDTFEKAFHSIKNFVEQKNGIFSYENVKTNFDIENVAFNFIQQLQKI</sequence>
<keyword evidence="1" id="KW-0808">Transferase</keyword>
<keyword evidence="2" id="KW-1133">Transmembrane helix</keyword>
<evidence type="ECO:0000256" key="2">
    <source>
        <dbReference type="SAM" id="Phobius"/>
    </source>
</evidence>
<dbReference type="InterPro" id="IPR001296">
    <property type="entry name" value="Glyco_trans_1"/>
</dbReference>
<evidence type="ECO:0000256" key="1">
    <source>
        <dbReference type="ARBA" id="ARBA00022679"/>
    </source>
</evidence>
<dbReference type="Gene3D" id="3.40.50.2000">
    <property type="entry name" value="Glycogen Phosphorylase B"/>
    <property type="match status" value="2"/>
</dbReference>
<dbReference type="Proteomes" id="UP000605990">
    <property type="component" value="Unassembled WGS sequence"/>
</dbReference>
<feature type="domain" description="Glycosyl transferase family 1" evidence="3">
    <location>
        <begin position="196"/>
        <end position="340"/>
    </location>
</feature>
<evidence type="ECO:0000259" key="3">
    <source>
        <dbReference type="Pfam" id="PF00534"/>
    </source>
</evidence>
<evidence type="ECO:0000313" key="5">
    <source>
        <dbReference type="Proteomes" id="UP000605990"/>
    </source>
</evidence>
<keyword evidence="2" id="KW-0812">Transmembrane</keyword>
<accession>A0ABR7IU69</accession>
<dbReference type="Pfam" id="PF00534">
    <property type="entry name" value="Glycos_transf_1"/>
    <property type="match status" value="1"/>
</dbReference>
<dbReference type="PANTHER" id="PTHR46401:SF2">
    <property type="entry name" value="GLYCOSYLTRANSFERASE WBBK-RELATED"/>
    <property type="match status" value="1"/>
</dbReference>
<dbReference type="RefSeq" id="WP_166124559.1">
    <property type="nucleotide sequence ID" value="NZ_JAANOQ010000001.1"/>
</dbReference>
<feature type="transmembrane region" description="Helical" evidence="2">
    <location>
        <begin position="89"/>
        <end position="111"/>
    </location>
</feature>
<reference evidence="4 5" key="1">
    <citation type="submission" date="2020-08" db="EMBL/GenBank/DDBJ databases">
        <title>Description of novel Flavobacterium F-408 isolate.</title>
        <authorList>
            <person name="Saticioglu I.B."/>
            <person name="Duman M."/>
            <person name="Altun S."/>
        </authorList>
    </citation>
    <scope>NUCLEOTIDE SEQUENCE [LARGE SCALE GENOMIC DNA]</scope>
    <source>
        <strain evidence="4 5">F-408</strain>
    </source>
</reference>
<evidence type="ECO:0000313" key="4">
    <source>
        <dbReference type="EMBL" id="MBC5833302.1"/>
    </source>
</evidence>
<comment type="caution">
    <text evidence="4">The sequence shown here is derived from an EMBL/GenBank/DDBJ whole genome shotgun (WGS) entry which is preliminary data.</text>
</comment>
<proteinExistence type="predicted"/>
<keyword evidence="5" id="KW-1185">Reference proteome</keyword>